<evidence type="ECO:0000259" key="13">
    <source>
        <dbReference type="Pfam" id="PF00155"/>
    </source>
</evidence>
<dbReference type="Pfam" id="PF00155">
    <property type="entry name" value="Aminotran_1_2"/>
    <property type="match status" value="1"/>
</dbReference>
<evidence type="ECO:0000256" key="4">
    <source>
        <dbReference type="ARBA" id="ARBA00011738"/>
    </source>
</evidence>
<dbReference type="EC" id="2.3.1.47" evidence="5"/>
<dbReference type="PANTHER" id="PTHR13693:SF100">
    <property type="entry name" value="8-AMINO-7-OXONONANOATE SYNTHASE"/>
    <property type="match status" value="1"/>
</dbReference>
<dbReference type="PROSITE" id="PS00599">
    <property type="entry name" value="AA_TRANSFER_CLASS_2"/>
    <property type="match status" value="1"/>
</dbReference>
<dbReference type="InterPro" id="IPR015421">
    <property type="entry name" value="PyrdxlP-dep_Trfase_major"/>
</dbReference>
<keyword evidence="8 12" id="KW-0663">Pyridoxal phosphate</keyword>
<accession>A0A5C5WRK4</accession>
<evidence type="ECO:0000256" key="1">
    <source>
        <dbReference type="ARBA" id="ARBA00001933"/>
    </source>
</evidence>
<dbReference type="InterPro" id="IPR001917">
    <property type="entry name" value="Aminotrans_II_pyridoxalP_BS"/>
</dbReference>
<evidence type="ECO:0000256" key="2">
    <source>
        <dbReference type="ARBA" id="ARBA00004746"/>
    </source>
</evidence>
<reference evidence="14 15" key="1">
    <citation type="submission" date="2019-02" db="EMBL/GenBank/DDBJ databases">
        <title>Deep-cultivation of Planctomycetes and their phenomic and genomic characterization uncovers novel biology.</title>
        <authorList>
            <person name="Wiegand S."/>
            <person name="Jogler M."/>
            <person name="Boedeker C."/>
            <person name="Pinto D."/>
            <person name="Vollmers J."/>
            <person name="Rivas-Marin E."/>
            <person name="Kohn T."/>
            <person name="Peeters S.H."/>
            <person name="Heuer A."/>
            <person name="Rast P."/>
            <person name="Oberbeckmann S."/>
            <person name="Bunk B."/>
            <person name="Jeske O."/>
            <person name="Meyerdierks A."/>
            <person name="Storesund J.E."/>
            <person name="Kallscheuer N."/>
            <person name="Luecker S."/>
            <person name="Lage O.M."/>
            <person name="Pohl T."/>
            <person name="Merkel B.J."/>
            <person name="Hornburger P."/>
            <person name="Mueller R.-W."/>
            <person name="Bruemmer F."/>
            <person name="Labrenz M."/>
            <person name="Spormann A.M."/>
            <person name="Op Den Camp H."/>
            <person name="Overmann J."/>
            <person name="Amann R."/>
            <person name="Jetten M.S.M."/>
            <person name="Mascher T."/>
            <person name="Medema M.H."/>
            <person name="Devos D.P."/>
            <person name="Kaster A.-K."/>
            <person name="Ovreas L."/>
            <person name="Rohde M."/>
            <person name="Galperin M.Y."/>
            <person name="Jogler C."/>
        </authorList>
    </citation>
    <scope>NUCLEOTIDE SEQUENCE [LARGE SCALE GENOMIC DNA]</scope>
    <source>
        <strain evidence="14 15">Pla22</strain>
    </source>
</reference>
<dbReference type="InterPro" id="IPR004839">
    <property type="entry name" value="Aminotransferase_I/II_large"/>
</dbReference>
<dbReference type="EMBL" id="SJPI01000001">
    <property type="protein sequence ID" value="TWT53534.1"/>
    <property type="molecule type" value="Genomic_DNA"/>
</dbReference>
<keyword evidence="15" id="KW-1185">Reference proteome</keyword>
<evidence type="ECO:0000313" key="14">
    <source>
        <dbReference type="EMBL" id="TWT53534.1"/>
    </source>
</evidence>
<name>A0A5C5WRK4_9BACT</name>
<dbReference type="PANTHER" id="PTHR13693">
    <property type="entry name" value="CLASS II AMINOTRANSFERASE/8-AMINO-7-OXONONANOATE SYNTHASE"/>
    <property type="match status" value="1"/>
</dbReference>
<dbReference type="AlphaFoldDB" id="A0A5C5WRK4"/>
<comment type="catalytic activity">
    <reaction evidence="11">
        <text>6-carboxyhexanoyl-[ACP] + L-alanine + H(+) = (8S)-8-amino-7-oxononanoate + holo-[ACP] + CO2</text>
        <dbReference type="Rhea" id="RHEA:42288"/>
        <dbReference type="Rhea" id="RHEA-COMP:9685"/>
        <dbReference type="Rhea" id="RHEA-COMP:9955"/>
        <dbReference type="ChEBI" id="CHEBI:15378"/>
        <dbReference type="ChEBI" id="CHEBI:16526"/>
        <dbReference type="ChEBI" id="CHEBI:57972"/>
        <dbReference type="ChEBI" id="CHEBI:64479"/>
        <dbReference type="ChEBI" id="CHEBI:78846"/>
        <dbReference type="ChEBI" id="CHEBI:149468"/>
        <dbReference type="EC" id="2.3.1.47"/>
    </reaction>
</comment>
<comment type="similarity">
    <text evidence="3">Belongs to the class-II pyridoxal-phosphate-dependent aminotransferase family. BioF subfamily.</text>
</comment>
<keyword evidence="6 14" id="KW-0808">Transferase</keyword>
<keyword evidence="7" id="KW-0093">Biotin biosynthesis</keyword>
<dbReference type="InterPro" id="IPR050087">
    <property type="entry name" value="AON_synthase_class-II"/>
</dbReference>
<comment type="cofactor">
    <cofactor evidence="1 12">
        <name>pyridoxal 5'-phosphate</name>
        <dbReference type="ChEBI" id="CHEBI:597326"/>
    </cofactor>
</comment>
<dbReference type="Gene3D" id="3.40.640.10">
    <property type="entry name" value="Type I PLP-dependent aspartate aminotransferase-like (Major domain)"/>
    <property type="match status" value="1"/>
</dbReference>
<comment type="caution">
    <text evidence="14">The sequence shown here is derived from an EMBL/GenBank/DDBJ whole genome shotgun (WGS) entry which is preliminary data.</text>
</comment>
<keyword evidence="14" id="KW-0012">Acyltransferase</keyword>
<organism evidence="14 15">
    <name type="scientific">Rubripirellula amarantea</name>
    <dbReference type="NCBI Taxonomy" id="2527999"/>
    <lineage>
        <taxon>Bacteria</taxon>
        <taxon>Pseudomonadati</taxon>
        <taxon>Planctomycetota</taxon>
        <taxon>Planctomycetia</taxon>
        <taxon>Pirellulales</taxon>
        <taxon>Pirellulaceae</taxon>
        <taxon>Rubripirellula</taxon>
    </lineage>
</organism>
<evidence type="ECO:0000313" key="15">
    <source>
        <dbReference type="Proteomes" id="UP000316598"/>
    </source>
</evidence>
<evidence type="ECO:0000256" key="8">
    <source>
        <dbReference type="ARBA" id="ARBA00022898"/>
    </source>
</evidence>
<evidence type="ECO:0000256" key="11">
    <source>
        <dbReference type="ARBA" id="ARBA00047715"/>
    </source>
</evidence>
<dbReference type="GO" id="GO:0008710">
    <property type="term" value="F:8-amino-7-oxononanoate synthase activity"/>
    <property type="evidence" value="ECO:0007669"/>
    <property type="project" value="UniProtKB-EC"/>
</dbReference>
<evidence type="ECO:0000256" key="9">
    <source>
        <dbReference type="ARBA" id="ARBA00032610"/>
    </source>
</evidence>
<dbReference type="GO" id="GO:0009102">
    <property type="term" value="P:biotin biosynthetic process"/>
    <property type="evidence" value="ECO:0007669"/>
    <property type="project" value="UniProtKB-KW"/>
</dbReference>
<dbReference type="CDD" id="cd06454">
    <property type="entry name" value="KBL_like"/>
    <property type="match status" value="1"/>
</dbReference>
<feature type="domain" description="Aminotransferase class I/classII large" evidence="13">
    <location>
        <begin position="42"/>
        <end position="375"/>
    </location>
</feature>
<evidence type="ECO:0000256" key="3">
    <source>
        <dbReference type="ARBA" id="ARBA00010008"/>
    </source>
</evidence>
<evidence type="ECO:0000256" key="12">
    <source>
        <dbReference type="RuleBase" id="RU003693"/>
    </source>
</evidence>
<dbReference type="InterPro" id="IPR015422">
    <property type="entry name" value="PyrdxlP-dep_Trfase_small"/>
</dbReference>
<evidence type="ECO:0000256" key="6">
    <source>
        <dbReference type="ARBA" id="ARBA00022679"/>
    </source>
</evidence>
<comment type="subunit">
    <text evidence="4">Homodimer.</text>
</comment>
<dbReference type="Proteomes" id="UP000316598">
    <property type="component" value="Unassembled WGS sequence"/>
</dbReference>
<evidence type="ECO:0000256" key="5">
    <source>
        <dbReference type="ARBA" id="ARBA00013187"/>
    </source>
</evidence>
<proteinExistence type="inferred from homology"/>
<dbReference type="SUPFAM" id="SSF53383">
    <property type="entry name" value="PLP-dependent transferases"/>
    <property type="match status" value="1"/>
</dbReference>
<dbReference type="GO" id="GO:0030170">
    <property type="term" value="F:pyridoxal phosphate binding"/>
    <property type="evidence" value="ECO:0007669"/>
    <property type="project" value="InterPro"/>
</dbReference>
<sequence length="379" mass="40954">MSLSKFDHLAKSLDELGRLGRDRRLVTRIPNGLQFRQDGHTIVNFGSNDYLGLAQRQQQRSAYVGSGASALVCGWTDHHERLADTIARLESTEAAVVFPSGFAACSGTMATLPQAGDLILSDELNHASIIDGCRLSRADCIVYPHRDTNTLQNILSTQRSKYVHVWMVTDSVFSMDGHIAPLHDLCDIAEQFDANVVVDEAHATGVLGEHGSGACEALDVKSRVPVRIGTLSKAIGSQGGFVAGPRVVIDYLINRCRTLIFSTSLSPAATIAAIESFERLQSEPELRNRVTALAKEVRLQLSLPPVSELEAAIPIIPLMVGAERKATELSGALLKLGYYVPAIRPPTVPDGTSRLRISVSAGHSDEMVDGLIEAINQVR</sequence>
<evidence type="ECO:0000256" key="7">
    <source>
        <dbReference type="ARBA" id="ARBA00022756"/>
    </source>
</evidence>
<dbReference type="InterPro" id="IPR015424">
    <property type="entry name" value="PyrdxlP-dep_Trfase"/>
</dbReference>
<dbReference type="Gene3D" id="3.90.1150.10">
    <property type="entry name" value="Aspartate Aminotransferase, domain 1"/>
    <property type="match status" value="1"/>
</dbReference>
<evidence type="ECO:0000256" key="10">
    <source>
        <dbReference type="ARBA" id="ARBA00033381"/>
    </source>
</evidence>
<comment type="pathway">
    <text evidence="2">Cofactor biosynthesis; biotin biosynthesis.</text>
</comment>
<gene>
    <name evidence="14" type="primary">bioF</name>
    <name evidence="14" type="ORF">Pla22_11630</name>
</gene>
<protein>
    <recommendedName>
        <fullName evidence="5">8-amino-7-oxononanoate synthase</fullName>
        <ecNumber evidence="5">2.3.1.47</ecNumber>
    </recommendedName>
    <alternativeName>
        <fullName evidence="9">7-keto-8-amino-pelargonic acid synthase</fullName>
    </alternativeName>
    <alternativeName>
        <fullName evidence="10">8-amino-7-ketopelargonate synthase</fullName>
    </alternativeName>
</protein>